<sequence length="357" mass="37249">MNLSNWMHPDREIWQAGLRTAAAGGLTLLVADFLALPQGYWAVISAVIIVQNRIGASLQAAASRVIGTLVGGLVGFAIAMVMPTTPIGAFLGLVLALGLLGMIAVRHVNLRVAPLTAAILLVSAPSHVAVTISATHRMIEILVGCAIGVLVSMTVAPGRSDSWMRTEAAEILSRLATLFGIDRSGTDEARDGRIGEADAAIDKAFRSFDTLTKEVAEERASHISRGVVDPERLRHGLRDLRTSSSFMFRMSRLPKPASVADALAGPLADVTAAVRTALTGLGQSLIARAAPSGMDALDQSFAAFQDAAQKLMGGDTAMDASAVAYLNNLSFALEQVRHSIANVAGCVSDMADASAGP</sequence>
<keyword evidence="9" id="KW-1185">Reference proteome</keyword>
<keyword evidence="4 7" id="KW-0812">Transmembrane</keyword>
<dbReference type="InterPro" id="IPR006726">
    <property type="entry name" value="PHBA_efflux_AaeB/fusaric-R"/>
</dbReference>
<dbReference type="EMBL" id="JAPKNK010000008">
    <property type="protein sequence ID" value="MCX5571184.1"/>
    <property type="molecule type" value="Genomic_DNA"/>
</dbReference>
<evidence type="ECO:0000256" key="2">
    <source>
        <dbReference type="ARBA" id="ARBA00022448"/>
    </source>
</evidence>
<protein>
    <submittedName>
        <fullName evidence="8">FUSC family protein</fullName>
    </submittedName>
</protein>
<proteinExistence type="predicted"/>
<dbReference type="AlphaFoldDB" id="A0A9X3E439"/>
<keyword evidence="6 7" id="KW-0472">Membrane</keyword>
<evidence type="ECO:0000256" key="5">
    <source>
        <dbReference type="ARBA" id="ARBA00022989"/>
    </source>
</evidence>
<keyword evidence="3" id="KW-1003">Cell membrane</keyword>
<comment type="subcellular location">
    <subcellularLocation>
        <location evidence="1">Cell membrane</location>
        <topology evidence="1">Multi-pass membrane protein</topology>
    </subcellularLocation>
</comment>
<dbReference type="RefSeq" id="WP_266340145.1">
    <property type="nucleotide sequence ID" value="NZ_JAPKNK010000008.1"/>
</dbReference>
<dbReference type="PANTHER" id="PTHR30509:SF9">
    <property type="entry name" value="MULTIDRUG RESISTANCE PROTEIN MDTO"/>
    <property type="match status" value="1"/>
</dbReference>
<gene>
    <name evidence="8" type="ORF">OSH07_18425</name>
</gene>
<reference evidence="8" key="1">
    <citation type="submission" date="2022-11" db="EMBL/GenBank/DDBJ databases">
        <title>Biodiversity and phylogenetic relationships of bacteria.</title>
        <authorList>
            <person name="Machado R.A.R."/>
            <person name="Bhat A."/>
            <person name="Loulou A."/>
            <person name="Kallel S."/>
        </authorList>
    </citation>
    <scope>NUCLEOTIDE SEQUENCE</scope>
    <source>
        <strain evidence="8">K-TC2</strain>
    </source>
</reference>
<name>A0A9X3E439_9HYPH</name>
<evidence type="ECO:0000256" key="4">
    <source>
        <dbReference type="ARBA" id="ARBA00022692"/>
    </source>
</evidence>
<organism evidence="8 9">
    <name type="scientific">Kaistia nematophila</name>
    <dbReference type="NCBI Taxonomy" id="2994654"/>
    <lineage>
        <taxon>Bacteria</taxon>
        <taxon>Pseudomonadati</taxon>
        <taxon>Pseudomonadota</taxon>
        <taxon>Alphaproteobacteria</taxon>
        <taxon>Hyphomicrobiales</taxon>
        <taxon>Kaistiaceae</taxon>
        <taxon>Kaistia</taxon>
    </lineage>
</organism>
<keyword evidence="2" id="KW-0813">Transport</keyword>
<feature type="transmembrane region" description="Helical" evidence="7">
    <location>
        <begin position="61"/>
        <end position="81"/>
    </location>
</feature>
<feature type="transmembrane region" description="Helical" evidence="7">
    <location>
        <begin position="20"/>
        <end position="49"/>
    </location>
</feature>
<evidence type="ECO:0000256" key="1">
    <source>
        <dbReference type="ARBA" id="ARBA00004651"/>
    </source>
</evidence>
<evidence type="ECO:0000256" key="7">
    <source>
        <dbReference type="SAM" id="Phobius"/>
    </source>
</evidence>
<dbReference type="PANTHER" id="PTHR30509">
    <property type="entry name" value="P-HYDROXYBENZOIC ACID EFFLUX PUMP SUBUNIT-RELATED"/>
    <property type="match status" value="1"/>
</dbReference>
<evidence type="ECO:0000313" key="9">
    <source>
        <dbReference type="Proteomes" id="UP001144805"/>
    </source>
</evidence>
<evidence type="ECO:0000313" key="8">
    <source>
        <dbReference type="EMBL" id="MCX5571184.1"/>
    </source>
</evidence>
<dbReference type="GO" id="GO:0022857">
    <property type="term" value="F:transmembrane transporter activity"/>
    <property type="evidence" value="ECO:0007669"/>
    <property type="project" value="InterPro"/>
</dbReference>
<feature type="transmembrane region" description="Helical" evidence="7">
    <location>
        <begin position="112"/>
        <end position="132"/>
    </location>
</feature>
<keyword evidence="5 7" id="KW-1133">Transmembrane helix</keyword>
<dbReference type="GO" id="GO:0005886">
    <property type="term" value="C:plasma membrane"/>
    <property type="evidence" value="ECO:0007669"/>
    <property type="project" value="UniProtKB-SubCell"/>
</dbReference>
<accession>A0A9X3E439</accession>
<feature type="transmembrane region" description="Helical" evidence="7">
    <location>
        <begin position="87"/>
        <end position="105"/>
    </location>
</feature>
<evidence type="ECO:0000256" key="6">
    <source>
        <dbReference type="ARBA" id="ARBA00023136"/>
    </source>
</evidence>
<comment type="caution">
    <text evidence="8">The sequence shown here is derived from an EMBL/GenBank/DDBJ whole genome shotgun (WGS) entry which is preliminary data.</text>
</comment>
<dbReference type="Pfam" id="PF04632">
    <property type="entry name" value="FUSC"/>
    <property type="match status" value="1"/>
</dbReference>
<evidence type="ECO:0000256" key="3">
    <source>
        <dbReference type="ARBA" id="ARBA00022475"/>
    </source>
</evidence>
<dbReference type="Proteomes" id="UP001144805">
    <property type="component" value="Unassembled WGS sequence"/>
</dbReference>